<reference evidence="3" key="1">
    <citation type="submission" date="2020-03" db="EMBL/GenBank/DDBJ databases">
        <authorList>
            <person name="He L."/>
        </authorList>
    </citation>
    <scope>NUCLEOTIDE SEQUENCE</scope>
    <source>
        <strain evidence="3">CkLH20</strain>
    </source>
</reference>
<evidence type="ECO:0000313" key="4">
    <source>
        <dbReference type="Proteomes" id="UP000781932"/>
    </source>
</evidence>
<feature type="region of interest" description="Disordered" evidence="1">
    <location>
        <begin position="1"/>
        <end position="24"/>
    </location>
</feature>
<dbReference type="RefSeq" id="XP_038747837.1">
    <property type="nucleotide sequence ID" value="XM_038886587.1"/>
</dbReference>
<dbReference type="EMBL" id="JAATWM020000010">
    <property type="protein sequence ID" value="KAF9878376.1"/>
    <property type="molecule type" value="Genomic_DNA"/>
</dbReference>
<dbReference type="InterPro" id="IPR000210">
    <property type="entry name" value="BTB/POZ_dom"/>
</dbReference>
<comment type="caution">
    <text evidence="3">The sequence shown here is derived from an EMBL/GenBank/DDBJ whole genome shotgun (WGS) entry which is preliminary data.</text>
</comment>
<proteinExistence type="predicted"/>
<evidence type="ECO:0000313" key="3">
    <source>
        <dbReference type="EMBL" id="KAF9878376.1"/>
    </source>
</evidence>
<name>A0A9P6ID61_9PEZI</name>
<sequence>MAWSEPEVKRPKLDHRGGCDDEGRPVFVDDDGDLSLHVGPEGKTATYVVCAKTLARHSPIFRRMLFGGFKESKPLDGSDWVIELPEDSPEGFKIFLDMVHGWFGRVPEELSLDQLVDVLIITEKYDATAITRPWARGWLKAVEDSTSGFGLLCAAWELGDMATFEKMILKIIDEAECSADESRRLIYDGYYADEIKYLEPPGLFEAIKELRSALVAAHMAPYVEIYDVLAKPGGSKLPFCPLTDEKAWRTCDNLVLGSLIMGLMRSNVNITAKDPADDFTGSLESLKGILRRLRIEATDHPYSRRCEDNLQGRRQRGTAQEMEIRAEHVIIKQEHVDYITKQAHKTGLDKIDDDED</sequence>
<dbReference type="SUPFAM" id="SSF54695">
    <property type="entry name" value="POZ domain"/>
    <property type="match status" value="1"/>
</dbReference>
<evidence type="ECO:0000259" key="2">
    <source>
        <dbReference type="PROSITE" id="PS50097"/>
    </source>
</evidence>
<dbReference type="PROSITE" id="PS50097">
    <property type="entry name" value="BTB"/>
    <property type="match status" value="1"/>
</dbReference>
<accession>A0A9P6ID61</accession>
<keyword evidence="4" id="KW-1185">Reference proteome</keyword>
<organism evidence="3 4">
    <name type="scientific">Colletotrichum karsti</name>
    <dbReference type="NCBI Taxonomy" id="1095194"/>
    <lineage>
        <taxon>Eukaryota</taxon>
        <taxon>Fungi</taxon>
        <taxon>Dikarya</taxon>
        <taxon>Ascomycota</taxon>
        <taxon>Pezizomycotina</taxon>
        <taxon>Sordariomycetes</taxon>
        <taxon>Hypocreomycetidae</taxon>
        <taxon>Glomerellales</taxon>
        <taxon>Glomerellaceae</taxon>
        <taxon>Colletotrichum</taxon>
        <taxon>Colletotrichum boninense species complex</taxon>
    </lineage>
</organism>
<dbReference type="OrthoDB" id="5275938at2759"/>
<dbReference type="AlphaFoldDB" id="A0A9P6ID61"/>
<gene>
    <name evidence="3" type="ORF">CkaCkLH20_03868</name>
</gene>
<evidence type="ECO:0000256" key="1">
    <source>
        <dbReference type="SAM" id="MobiDB-lite"/>
    </source>
</evidence>
<dbReference type="CDD" id="cd18186">
    <property type="entry name" value="BTB_POZ_ZBTB_KLHL-like"/>
    <property type="match status" value="1"/>
</dbReference>
<feature type="domain" description="BTB" evidence="2">
    <location>
        <begin position="32"/>
        <end position="108"/>
    </location>
</feature>
<dbReference type="Gene3D" id="3.30.710.10">
    <property type="entry name" value="Potassium Channel Kv1.1, Chain A"/>
    <property type="match status" value="1"/>
</dbReference>
<reference evidence="3" key="2">
    <citation type="submission" date="2020-11" db="EMBL/GenBank/DDBJ databases">
        <title>Whole genome sequencing of Colletotrichum sp.</title>
        <authorList>
            <person name="Li H."/>
        </authorList>
    </citation>
    <scope>NUCLEOTIDE SEQUENCE</scope>
    <source>
        <strain evidence="3">CkLH20</strain>
    </source>
</reference>
<dbReference type="GeneID" id="62159661"/>
<dbReference type="InterPro" id="IPR011333">
    <property type="entry name" value="SKP1/BTB/POZ_sf"/>
</dbReference>
<protein>
    <recommendedName>
        <fullName evidence="2">BTB domain-containing protein</fullName>
    </recommendedName>
</protein>
<dbReference type="Proteomes" id="UP000781932">
    <property type="component" value="Unassembled WGS sequence"/>
</dbReference>